<evidence type="ECO:0000256" key="5">
    <source>
        <dbReference type="ARBA" id="ARBA00023136"/>
    </source>
</evidence>
<comment type="similarity">
    <text evidence="6">Belongs to the exbB/tolQ family.</text>
</comment>
<keyword evidence="4 7" id="KW-1133">Transmembrane helix</keyword>
<evidence type="ECO:0000256" key="3">
    <source>
        <dbReference type="ARBA" id="ARBA00022692"/>
    </source>
</evidence>
<dbReference type="RefSeq" id="WP_316780127.1">
    <property type="nucleotide sequence ID" value="NZ_JASMWN010000018.1"/>
</dbReference>
<comment type="subcellular location">
    <subcellularLocation>
        <location evidence="1">Cell membrane</location>
        <topology evidence="1">Multi-pass membrane protein</topology>
    </subcellularLocation>
    <subcellularLocation>
        <location evidence="6">Membrane</location>
        <topology evidence="6">Multi-pass membrane protein</topology>
    </subcellularLocation>
</comment>
<dbReference type="Pfam" id="PF01618">
    <property type="entry name" value="MotA_ExbB"/>
    <property type="match status" value="1"/>
</dbReference>
<dbReference type="PANTHER" id="PTHR30625:SF11">
    <property type="entry name" value="MOTA_TOLQ_EXBB PROTON CHANNEL DOMAIN-CONTAINING PROTEIN"/>
    <property type="match status" value="1"/>
</dbReference>
<evidence type="ECO:0000313" key="10">
    <source>
        <dbReference type="Proteomes" id="UP001255416"/>
    </source>
</evidence>
<organism evidence="9 10">
    <name type="scientific">Sedimentitalea todarodis</name>
    <dbReference type="NCBI Taxonomy" id="1631240"/>
    <lineage>
        <taxon>Bacteria</taxon>
        <taxon>Pseudomonadati</taxon>
        <taxon>Pseudomonadota</taxon>
        <taxon>Alphaproteobacteria</taxon>
        <taxon>Rhodobacterales</taxon>
        <taxon>Paracoccaceae</taxon>
        <taxon>Sedimentitalea</taxon>
    </lineage>
</organism>
<evidence type="ECO:0000256" key="4">
    <source>
        <dbReference type="ARBA" id="ARBA00022989"/>
    </source>
</evidence>
<sequence length="207" mass="21461">MPTSFEDLGAGGPIMVVLALLSLLSWAVIVIKTLQLWHSRSGAAMRGDAFDRWRSGERQEAQAAVAAGRSPADRVTSYAMQALSGGFSGPVLLAELTRRGNDEVSRMNGLIRLLELIAMISPLLGLLGTVLGMIQSFQELELAQGAANASVLAGGIWQALLTTAAGLLVAIPAAVGAGLLSARIDGAAQSIESAVGQLMLAEENPDI</sequence>
<dbReference type="InterPro" id="IPR002898">
    <property type="entry name" value="MotA_ExbB_proton_chnl"/>
</dbReference>
<evidence type="ECO:0000256" key="7">
    <source>
        <dbReference type="SAM" id="Phobius"/>
    </source>
</evidence>
<reference evidence="10" key="1">
    <citation type="submission" date="2023-05" db="EMBL/GenBank/DDBJ databases">
        <title>Sedimentitalea sp. nov. JM2-8.</title>
        <authorList>
            <person name="Huang J."/>
        </authorList>
    </citation>
    <scope>NUCLEOTIDE SEQUENCE [LARGE SCALE GENOMIC DNA]</scope>
    <source>
        <strain evidence="10">KHS03</strain>
    </source>
</reference>
<dbReference type="InterPro" id="IPR050790">
    <property type="entry name" value="ExbB/TolQ_transport"/>
</dbReference>
<keyword evidence="5 7" id="KW-0472">Membrane</keyword>
<feature type="transmembrane region" description="Helical" evidence="7">
    <location>
        <begin position="12"/>
        <end position="31"/>
    </location>
</feature>
<dbReference type="EMBL" id="JASMWN010000018">
    <property type="protein sequence ID" value="MDU9005942.1"/>
    <property type="molecule type" value="Genomic_DNA"/>
</dbReference>
<name>A0ABU3VIC6_9RHOB</name>
<evidence type="ECO:0000256" key="6">
    <source>
        <dbReference type="RuleBase" id="RU004057"/>
    </source>
</evidence>
<keyword evidence="6" id="KW-0813">Transport</keyword>
<gene>
    <name evidence="9" type="ORF">QO231_19090</name>
</gene>
<proteinExistence type="inferred from homology"/>
<dbReference type="PANTHER" id="PTHR30625">
    <property type="entry name" value="PROTEIN TOLQ"/>
    <property type="match status" value="1"/>
</dbReference>
<evidence type="ECO:0000256" key="1">
    <source>
        <dbReference type="ARBA" id="ARBA00004651"/>
    </source>
</evidence>
<feature type="domain" description="MotA/TolQ/ExbB proton channel" evidence="8">
    <location>
        <begin position="71"/>
        <end position="192"/>
    </location>
</feature>
<evidence type="ECO:0000259" key="8">
    <source>
        <dbReference type="Pfam" id="PF01618"/>
    </source>
</evidence>
<evidence type="ECO:0000313" key="9">
    <source>
        <dbReference type="EMBL" id="MDU9005942.1"/>
    </source>
</evidence>
<dbReference type="Proteomes" id="UP001255416">
    <property type="component" value="Unassembled WGS sequence"/>
</dbReference>
<protein>
    <submittedName>
        <fullName evidence="9">MotA/TolQ/ExbB proton channel family protein</fullName>
    </submittedName>
</protein>
<comment type="caution">
    <text evidence="9">The sequence shown here is derived from an EMBL/GenBank/DDBJ whole genome shotgun (WGS) entry which is preliminary data.</text>
</comment>
<keyword evidence="6" id="KW-0653">Protein transport</keyword>
<feature type="transmembrane region" description="Helical" evidence="7">
    <location>
        <begin position="155"/>
        <end position="180"/>
    </location>
</feature>
<feature type="transmembrane region" description="Helical" evidence="7">
    <location>
        <begin position="113"/>
        <end position="135"/>
    </location>
</feature>
<keyword evidence="10" id="KW-1185">Reference proteome</keyword>
<accession>A0ABU3VIC6</accession>
<evidence type="ECO:0000256" key="2">
    <source>
        <dbReference type="ARBA" id="ARBA00022475"/>
    </source>
</evidence>
<keyword evidence="3 7" id="KW-0812">Transmembrane</keyword>
<keyword evidence="2" id="KW-1003">Cell membrane</keyword>